<dbReference type="RefSeq" id="WP_002717476.1">
    <property type="nucleotide sequence ID" value="NZ_UFSI01000001.1"/>
</dbReference>
<gene>
    <name evidence="1" type="ORF">NCTC12722_03883</name>
</gene>
<dbReference type="Proteomes" id="UP000254343">
    <property type="component" value="Unassembled WGS sequence"/>
</dbReference>
<evidence type="ECO:0000313" key="1">
    <source>
        <dbReference type="EMBL" id="SUU86653.1"/>
    </source>
</evidence>
<organism evidence="1 2">
    <name type="scientific">Afipia felis</name>
    <name type="common">Cat scratch disease bacillus</name>
    <dbReference type="NCBI Taxonomy" id="1035"/>
    <lineage>
        <taxon>Bacteria</taxon>
        <taxon>Pseudomonadati</taxon>
        <taxon>Pseudomonadota</taxon>
        <taxon>Alphaproteobacteria</taxon>
        <taxon>Hyphomicrobiales</taxon>
        <taxon>Nitrobacteraceae</taxon>
        <taxon>Afipia</taxon>
    </lineage>
</organism>
<name>A0A380WE89_AFIFE</name>
<accession>A0A380WE89</accession>
<reference evidence="1 2" key="1">
    <citation type="submission" date="2018-06" db="EMBL/GenBank/DDBJ databases">
        <authorList>
            <consortium name="Pathogen Informatics"/>
            <person name="Doyle S."/>
        </authorList>
    </citation>
    <scope>NUCLEOTIDE SEQUENCE [LARGE SCALE GENOMIC DNA]</scope>
    <source>
        <strain evidence="1 2">NCTC12722</strain>
    </source>
</reference>
<sequence length="298" mass="33053">MSLEFEKLKQERATAFKKLQDSLQSTLGSHRATRLAKAGCRDSGTLLHDDIARRHARMLADDLKAMCESNAGSQDDLRFLTILHAVSPLSCDDALAKSSELERHLLGCLSSARVGCLAAVEFEVVNLSLLRKIKSRSNSETRKLDVLEKIGTPDIASGVLVHLHGVLNFSKAKLDADAFRAELRKEKAWSRSNYQIEIKNFHSGKPLAENLERIASYLTKGGNEPLKYNPGFGRDADSLLDTQIWRGKSGRVENGAEAVPDERGLTIGEIGLLDQIWQRQMATRDDNRGYLIETLEAP</sequence>
<evidence type="ECO:0000313" key="2">
    <source>
        <dbReference type="Proteomes" id="UP000254343"/>
    </source>
</evidence>
<dbReference type="AlphaFoldDB" id="A0A380WE89"/>
<proteinExistence type="predicted"/>
<protein>
    <submittedName>
        <fullName evidence="1">Uncharacterized protein</fullName>
    </submittedName>
</protein>
<dbReference type="EMBL" id="UIGB01000001">
    <property type="protein sequence ID" value="SUU86653.1"/>
    <property type="molecule type" value="Genomic_DNA"/>
</dbReference>